<dbReference type="EMBL" id="BAAAUV010000003">
    <property type="protein sequence ID" value="GAA3199379.1"/>
    <property type="molecule type" value="Genomic_DNA"/>
</dbReference>
<evidence type="ECO:0008006" key="3">
    <source>
        <dbReference type="Google" id="ProtNLM"/>
    </source>
</evidence>
<organism evidence="1 2">
    <name type="scientific">Actinocorallia longicatena</name>
    <dbReference type="NCBI Taxonomy" id="111803"/>
    <lineage>
        <taxon>Bacteria</taxon>
        <taxon>Bacillati</taxon>
        <taxon>Actinomycetota</taxon>
        <taxon>Actinomycetes</taxon>
        <taxon>Streptosporangiales</taxon>
        <taxon>Thermomonosporaceae</taxon>
        <taxon>Actinocorallia</taxon>
    </lineage>
</organism>
<dbReference type="Proteomes" id="UP001501237">
    <property type="component" value="Unassembled WGS sequence"/>
</dbReference>
<dbReference type="Gene3D" id="3.30.2010.10">
    <property type="entry name" value="Metalloproteases ('zincins'), catalytic domain"/>
    <property type="match status" value="1"/>
</dbReference>
<dbReference type="CDD" id="cd07328">
    <property type="entry name" value="M48_Ste24p_like"/>
    <property type="match status" value="1"/>
</dbReference>
<protein>
    <recommendedName>
        <fullName evidence="3">Peptidase M48 domain-containing protein</fullName>
    </recommendedName>
</protein>
<accession>A0ABP6Q477</accession>
<proteinExistence type="predicted"/>
<comment type="caution">
    <text evidence="1">The sequence shown here is derived from an EMBL/GenBank/DDBJ whole genome shotgun (WGS) entry which is preliminary data.</text>
</comment>
<evidence type="ECO:0000313" key="1">
    <source>
        <dbReference type="EMBL" id="GAA3199379.1"/>
    </source>
</evidence>
<sequence length="353" mass="37643">MMKTAPGFGQAQVALPITAESQPDLWMLVQDTAARLGVPAPRRIEIYPVPEVAAAPGRLLLGLPYVLDLPADELAAVIAHELVHLHANVPAADALVAQVVSPESVAAALVHGSYLSLTFERFVLQYVSPLAAEGWYPVDLWDAWRWTLRQDRDRFPLPELAGRVTALLGSPALPPPAPGVRPVPLRPLGVEVEAAFAKLLAERLTAARTASPAPSGHLIPFGSVPVAGAGLRAVTFDTADQGVWDTAIAACAQRIRETVAGMGGGHVLDLVRRGRATELLRRCGAESPDLFPVVRSLGPLLADALHRRGYRPEILLQQHLLTGPAFDKIDVHSLISPFEQGAAPSPLLLDLLA</sequence>
<dbReference type="RefSeq" id="WP_344822972.1">
    <property type="nucleotide sequence ID" value="NZ_BAAAUV010000003.1"/>
</dbReference>
<keyword evidence="2" id="KW-1185">Reference proteome</keyword>
<gene>
    <name evidence="1" type="ORF">GCM10010468_11560</name>
</gene>
<reference evidence="2" key="1">
    <citation type="journal article" date="2019" name="Int. J. Syst. Evol. Microbiol.">
        <title>The Global Catalogue of Microorganisms (GCM) 10K type strain sequencing project: providing services to taxonomists for standard genome sequencing and annotation.</title>
        <authorList>
            <consortium name="The Broad Institute Genomics Platform"/>
            <consortium name="The Broad Institute Genome Sequencing Center for Infectious Disease"/>
            <person name="Wu L."/>
            <person name="Ma J."/>
        </authorList>
    </citation>
    <scope>NUCLEOTIDE SEQUENCE [LARGE SCALE GENOMIC DNA]</scope>
    <source>
        <strain evidence="2">JCM 9377</strain>
    </source>
</reference>
<name>A0ABP6Q477_9ACTN</name>
<evidence type="ECO:0000313" key="2">
    <source>
        <dbReference type="Proteomes" id="UP001501237"/>
    </source>
</evidence>